<evidence type="ECO:0000313" key="3">
    <source>
        <dbReference type="Proteomes" id="UP001549921"/>
    </source>
</evidence>
<protein>
    <recommendedName>
        <fullName evidence="4">Gag-like protein</fullName>
    </recommendedName>
</protein>
<organism evidence="2 3">
    <name type="scientific">Loxostege sticticalis</name>
    <name type="common">Beet webworm moth</name>
    <dbReference type="NCBI Taxonomy" id="481309"/>
    <lineage>
        <taxon>Eukaryota</taxon>
        <taxon>Metazoa</taxon>
        <taxon>Ecdysozoa</taxon>
        <taxon>Arthropoda</taxon>
        <taxon>Hexapoda</taxon>
        <taxon>Insecta</taxon>
        <taxon>Pterygota</taxon>
        <taxon>Neoptera</taxon>
        <taxon>Endopterygota</taxon>
        <taxon>Lepidoptera</taxon>
        <taxon>Glossata</taxon>
        <taxon>Ditrysia</taxon>
        <taxon>Pyraloidea</taxon>
        <taxon>Crambidae</taxon>
        <taxon>Pyraustinae</taxon>
        <taxon>Loxostege</taxon>
    </lineage>
</organism>
<gene>
    <name evidence="2" type="ORF">ABMA28_009615</name>
</gene>
<sequence length="445" mass="48990">MSEVNNAPNAPTDESAEMFIRSNLTQRSPNAAKRAYSEMVSPSHISPVSSKRVQRLDSQNNSPVSDVSETARNATQYELVSEAASYLSKINEIVNDLGSRINVSIKSAIMDSTQRVTTIVSLLAIKSSSAETALAIAERNLLAAKLNTNKHCSQNIAANNNSKKTYAETIGLKLPKAAPSTSLETRTPLPCVVAYPTTERSAELNSASATKQALMKAIKPTDDGFQIVGMKKTANSGVVLRVTSDNQIKKLQSVEGIKSAGLRLEKPKGRRPRILVKDVPGTLEDPAFMTALYRQNIKDELPISEDNFLKSTKIVRRRMLSNGRKWIGLEIEPEIRKHLIGTKDKIFIDWATCRFVDDLEIVRCLKCQLYGHVAKFCTEKNSCCGNCAGAHDTRDCKNVNNKDFKPVCAACKRFKKPNSNHLSGSPDCPSYKARLEQLILNTVYG</sequence>
<feature type="compositionally biased region" description="Polar residues" evidence="1">
    <location>
        <begin position="43"/>
        <end position="69"/>
    </location>
</feature>
<name>A0ABD0SD41_LOXSC</name>
<evidence type="ECO:0000313" key="2">
    <source>
        <dbReference type="EMBL" id="KAL0811184.1"/>
    </source>
</evidence>
<dbReference type="Proteomes" id="UP001549921">
    <property type="component" value="Unassembled WGS sequence"/>
</dbReference>
<dbReference type="EMBL" id="JBEDNZ010000024">
    <property type="protein sequence ID" value="KAL0811184.1"/>
    <property type="molecule type" value="Genomic_DNA"/>
</dbReference>
<comment type="caution">
    <text evidence="2">The sequence shown here is derived from an EMBL/GenBank/DDBJ whole genome shotgun (WGS) entry which is preliminary data.</text>
</comment>
<proteinExistence type="predicted"/>
<reference evidence="2 3" key="1">
    <citation type="submission" date="2024-06" db="EMBL/GenBank/DDBJ databases">
        <title>A chromosome-level genome assembly of beet webworm, Loxostege sticticalis.</title>
        <authorList>
            <person name="Zhang Y."/>
        </authorList>
    </citation>
    <scope>NUCLEOTIDE SEQUENCE [LARGE SCALE GENOMIC DNA]</scope>
    <source>
        <strain evidence="2">AQ028</strain>
        <tissue evidence="2">Male pupae</tissue>
    </source>
</reference>
<accession>A0ABD0SD41</accession>
<dbReference type="AlphaFoldDB" id="A0ABD0SD41"/>
<evidence type="ECO:0008006" key="4">
    <source>
        <dbReference type="Google" id="ProtNLM"/>
    </source>
</evidence>
<evidence type="ECO:0000256" key="1">
    <source>
        <dbReference type="SAM" id="MobiDB-lite"/>
    </source>
</evidence>
<feature type="region of interest" description="Disordered" evidence="1">
    <location>
        <begin position="1"/>
        <end position="69"/>
    </location>
</feature>